<dbReference type="InterPro" id="IPR015655">
    <property type="entry name" value="PP2C"/>
</dbReference>
<dbReference type="Gene3D" id="3.60.40.10">
    <property type="entry name" value="PPM-type phosphatase domain"/>
    <property type="match status" value="1"/>
</dbReference>
<organism evidence="2 3">
    <name type="scientific">Pseudoalteromonas atlantica</name>
    <name type="common">Alteromonas atlantica</name>
    <dbReference type="NCBI Taxonomy" id="288"/>
    <lineage>
        <taxon>Bacteria</taxon>
        <taxon>Pseudomonadati</taxon>
        <taxon>Pseudomonadota</taxon>
        <taxon>Gammaproteobacteria</taxon>
        <taxon>Alteromonadales</taxon>
        <taxon>Pseudoalteromonadaceae</taxon>
        <taxon>Pseudoalteromonas</taxon>
    </lineage>
</organism>
<evidence type="ECO:0000259" key="1">
    <source>
        <dbReference type="PROSITE" id="PS51746"/>
    </source>
</evidence>
<name>A0ABQ0UB76_PSEAF</name>
<dbReference type="InterPro" id="IPR036457">
    <property type="entry name" value="PPM-type-like_dom_sf"/>
</dbReference>
<protein>
    <submittedName>
        <fullName evidence="2">Serine/threonine protein phosphatase</fullName>
    </submittedName>
</protein>
<dbReference type="Pfam" id="PF13672">
    <property type="entry name" value="PP2C_2"/>
    <property type="match status" value="1"/>
</dbReference>
<dbReference type="InterPro" id="IPR001932">
    <property type="entry name" value="PPM-type_phosphatase-like_dom"/>
</dbReference>
<reference evidence="2 3" key="1">
    <citation type="submission" date="2019-07" db="EMBL/GenBank/DDBJ databases">
        <title>Whole genome shotgun sequence of Pseudoalteromonas atlantica NBRC 103033.</title>
        <authorList>
            <person name="Hosoyama A."/>
            <person name="Uohara A."/>
            <person name="Ohji S."/>
            <person name="Ichikawa N."/>
        </authorList>
    </citation>
    <scope>NUCLEOTIDE SEQUENCE [LARGE SCALE GENOMIC DNA]</scope>
    <source>
        <strain evidence="2 3">NBRC 103033</strain>
    </source>
</reference>
<feature type="domain" description="PPM-type phosphatase" evidence="1">
    <location>
        <begin position="8"/>
        <end position="240"/>
    </location>
</feature>
<dbReference type="EMBL" id="BJUT01000007">
    <property type="protein sequence ID" value="GEK75749.1"/>
    <property type="molecule type" value="Genomic_DNA"/>
</dbReference>
<dbReference type="SMART" id="SM00331">
    <property type="entry name" value="PP2C_SIG"/>
    <property type="match status" value="1"/>
</dbReference>
<keyword evidence="3" id="KW-1185">Reference proteome</keyword>
<accession>A0ABQ0UB76</accession>
<gene>
    <name evidence="2" type="ORF">PAT01_10530</name>
</gene>
<dbReference type="SUPFAM" id="SSF81606">
    <property type="entry name" value="PP2C-like"/>
    <property type="match status" value="1"/>
</dbReference>
<evidence type="ECO:0000313" key="2">
    <source>
        <dbReference type="EMBL" id="GEK75749.1"/>
    </source>
</evidence>
<dbReference type="PANTHER" id="PTHR13832:SF827">
    <property type="entry name" value="PROTEIN PHOSPHATASE 1L"/>
    <property type="match status" value="1"/>
</dbReference>
<dbReference type="PROSITE" id="PS51746">
    <property type="entry name" value="PPM_2"/>
    <property type="match status" value="1"/>
</dbReference>
<dbReference type="RefSeq" id="WP_138576598.1">
    <property type="nucleotide sequence ID" value="NZ_BJUT01000007.1"/>
</dbReference>
<sequence>MISNLSTSYAITHRGAVRQLNEDSHVEINSHNLWVVADGMGGHEAGEVASQLVVDVIRAKVEEKTLATLSVSHIVSAIEDANRQLNEYSAQYLGSKTAGSTVTALFIKDNQYYVLWVGDSRAYMLRNGQLQQISRDHSQVNDLIDEGVISVEEAKTHPLSNVITRAVGVTDEVKVDVVQGEANINDIFLLCSDGLTGELSDEEICLSLEPNSIIDSGMALMHSSLVRGARDNVTFIIIKYGHENFSSKSETYKIQDEATIPLFTK</sequence>
<dbReference type="PANTHER" id="PTHR13832">
    <property type="entry name" value="PROTEIN PHOSPHATASE 2C"/>
    <property type="match status" value="1"/>
</dbReference>
<proteinExistence type="predicted"/>
<evidence type="ECO:0000313" key="3">
    <source>
        <dbReference type="Proteomes" id="UP000321189"/>
    </source>
</evidence>
<dbReference type="SMART" id="SM00332">
    <property type="entry name" value="PP2Cc"/>
    <property type="match status" value="1"/>
</dbReference>
<comment type="caution">
    <text evidence="2">The sequence shown here is derived from an EMBL/GenBank/DDBJ whole genome shotgun (WGS) entry which is preliminary data.</text>
</comment>
<dbReference type="CDD" id="cd00143">
    <property type="entry name" value="PP2Cc"/>
    <property type="match status" value="1"/>
</dbReference>
<dbReference type="Proteomes" id="UP000321189">
    <property type="component" value="Unassembled WGS sequence"/>
</dbReference>